<reference evidence="1" key="1">
    <citation type="submission" date="2020-08" db="EMBL/GenBank/DDBJ databases">
        <title>Plant Genome Project.</title>
        <authorList>
            <person name="Zhang R.-G."/>
        </authorList>
    </citation>
    <scope>NUCLEOTIDE SEQUENCE</scope>
    <source>
        <strain evidence="1">WSP0</strain>
        <tissue evidence="1">Leaf</tissue>
    </source>
</reference>
<dbReference type="InterPro" id="IPR031432">
    <property type="entry name" value="MGP1"/>
</dbReference>
<gene>
    <name evidence="1" type="ORF">RHGRI_029848</name>
</gene>
<evidence type="ECO:0000313" key="1">
    <source>
        <dbReference type="EMBL" id="KAG5529287.1"/>
    </source>
</evidence>
<accession>A0AAV6IKW5</accession>
<protein>
    <submittedName>
        <fullName evidence="1">Uncharacterized protein</fullName>
    </submittedName>
</protein>
<dbReference type="AlphaFoldDB" id="A0AAV6IKW5"/>
<proteinExistence type="predicted"/>
<comment type="caution">
    <text evidence="1">The sequence shown here is derived from an EMBL/GenBank/DDBJ whole genome shotgun (WGS) entry which is preliminary data.</text>
</comment>
<dbReference type="Proteomes" id="UP000823749">
    <property type="component" value="Chromosome 10"/>
</dbReference>
<dbReference type="EMBL" id="JACTNZ010000010">
    <property type="protein sequence ID" value="KAG5529287.1"/>
    <property type="molecule type" value="Genomic_DNA"/>
</dbReference>
<keyword evidence="2" id="KW-1185">Reference proteome</keyword>
<dbReference type="PANTHER" id="PTHR36013:SF2">
    <property type="entry name" value="ATP SYNTHASE 24 KDA SUBUNIT, MITOCHONDRIAL-RELATED"/>
    <property type="match status" value="1"/>
</dbReference>
<dbReference type="GO" id="GO:0009555">
    <property type="term" value="P:pollen development"/>
    <property type="evidence" value="ECO:0007669"/>
    <property type="project" value="InterPro"/>
</dbReference>
<dbReference type="Pfam" id="PF15704">
    <property type="entry name" value="Mt_ATP_synt"/>
    <property type="match status" value="2"/>
</dbReference>
<dbReference type="PANTHER" id="PTHR36013">
    <property type="entry name" value="ATP SYNTHASE 24 KDA SUBUNIT, MITOCHONDRIAL-RELATED"/>
    <property type="match status" value="1"/>
</dbReference>
<sequence length="210" mass="24447">MSFYPHLTVWTIGTFSCYVIILQGRLVLRISANSIHHSNTNARHSRRLNISVDAEGDTNQVGDSVIPPLELRYAFSCRRGLTDEFGVEAMMMEALEKVEKELKKPLMRNDKKGMALLMAEFDKINKKLLPKFIKGDNDEIFCSDYFYIRLGIRREDLPKYEEQLERKIAKAQLQVLKKDAIEAMETQKKRTELKDEEMVDVRSLDIRNFL</sequence>
<evidence type="ECO:0000313" key="2">
    <source>
        <dbReference type="Proteomes" id="UP000823749"/>
    </source>
</evidence>
<organism evidence="1 2">
    <name type="scientific">Rhododendron griersonianum</name>
    <dbReference type="NCBI Taxonomy" id="479676"/>
    <lineage>
        <taxon>Eukaryota</taxon>
        <taxon>Viridiplantae</taxon>
        <taxon>Streptophyta</taxon>
        <taxon>Embryophyta</taxon>
        <taxon>Tracheophyta</taxon>
        <taxon>Spermatophyta</taxon>
        <taxon>Magnoliopsida</taxon>
        <taxon>eudicotyledons</taxon>
        <taxon>Gunneridae</taxon>
        <taxon>Pentapetalae</taxon>
        <taxon>asterids</taxon>
        <taxon>Ericales</taxon>
        <taxon>Ericaceae</taxon>
        <taxon>Ericoideae</taxon>
        <taxon>Rhodoreae</taxon>
        <taxon>Rhododendron</taxon>
    </lineage>
</organism>
<name>A0AAV6IKW5_9ERIC</name>